<dbReference type="Gene3D" id="3.30.420.40">
    <property type="match status" value="2"/>
</dbReference>
<comment type="caution">
    <text evidence="2">The sequence shown here is derived from an EMBL/GenBank/DDBJ whole genome shotgun (WGS) entry which is preliminary data.</text>
</comment>
<evidence type="ECO:0008006" key="4">
    <source>
        <dbReference type="Google" id="ProtNLM"/>
    </source>
</evidence>
<dbReference type="Gene3D" id="3.90.640.10">
    <property type="entry name" value="Actin, Chain A, domain 4"/>
    <property type="match status" value="1"/>
</dbReference>
<keyword evidence="3" id="KW-1185">Reference proteome</keyword>
<protein>
    <recommendedName>
        <fullName evidence="4">Actin</fullName>
    </recommendedName>
</protein>
<dbReference type="SUPFAM" id="SSF53067">
    <property type="entry name" value="Actin-like ATPase domain"/>
    <property type="match status" value="2"/>
</dbReference>
<sequence length="375" mass="41255">MADEKMAIVIDNSSCTTRVGFGGEDTPHVTFPSIVGHPKDYDPRVGKSWLHCSIGDDALAKRNDLDLLYPIKNGIVTDWDEMHWIWDHIFNKAFAAETKGSPVLLSEPPLSPKANREKTTEVMFETFDVPALYMATQQVLALYSAGRTTGLVFDIGDGVSHAVPVDGGYSLPRAIVRLELAGRHVTDHLGSLLKHQGCSFTTTDELEILRKIKEQFCYVATDFELELSTADSNTTSYELPDGHCVDVGSERFQAPECLFKPSLIGKPDMPGIHKITVDAIRKCGVELLADLFRGIVLTGGSSLFSGIQQRMEKEIQSLEVSLTRARVSATPECQLASWIGGSILASVTSSSKDMWISKEEYDETGPTIVHLKCFQ</sequence>
<comment type="similarity">
    <text evidence="1">Belongs to the actin family.</text>
</comment>
<dbReference type="Proteomes" id="UP001159427">
    <property type="component" value="Unassembled WGS sequence"/>
</dbReference>
<dbReference type="InterPro" id="IPR004000">
    <property type="entry name" value="Actin"/>
</dbReference>
<dbReference type="SMART" id="SM00268">
    <property type="entry name" value="ACTIN"/>
    <property type="match status" value="1"/>
</dbReference>
<dbReference type="PRINTS" id="PR00190">
    <property type="entry name" value="ACTIN"/>
</dbReference>
<dbReference type="EMBL" id="CALNXI010003547">
    <property type="protein sequence ID" value="CAH3193639.1"/>
    <property type="molecule type" value="Genomic_DNA"/>
</dbReference>
<evidence type="ECO:0000313" key="3">
    <source>
        <dbReference type="Proteomes" id="UP001159427"/>
    </source>
</evidence>
<name>A0ABN8SQ52_9CNID</name>
<gene>
    <name evidence="2" type="ORF">PEVE_00026221</name>
</gene>
<organism evidence="2 3">
    <name type="scientific">Porites evermanni</name>
    <dbReference type="NCBI Taxonomy" id="104178"/>
    <lineage>
        <taxon>Eukaryota</taxon>
        <taxon>Metazoa</taxon>
        <taxon>Cnidaria</taxon>
        <taxon>Anthozoa</taxon>
        <taxon>Hexacorallia</taxon>
        <taxon>Scleractinia</taxon>
        <taxon>Fungiina</taxon>
        <taxon>Poritidae</taxon>
        <taxon>Porites</taxon>
    </lineage>
</organism>
<evidence type="ECO:0000313" key="2">
    <source>
        <dbReference type="EMBL" id="CAH3193639.1"/>
    </source>
</evidence>
<dbReference type="PROSITE" id="PS00432">
    <property type="entry name" value="ACTINS_2"/>
    <property type="match status" value="1"/>
</dbReference>
<accession>A0ABN8SQ52</accession>
<proteinExistence type="inferred from homology"/>
<dbReference type="InterPro" id="IPR043129">
    <property type="entry name" value="ATPase_NBD"/>
</dbReference>
<dbReference type="PANTHER" id="PTHR11937">
    <property type="entry name" value="ACTIN"/>
    <property type="match status" value="1"/>
</dbReference>
<evidence type="ECO:0000256" key="1">
    <source>
        <dbReference type="RuleBase" id="RU000487"/>
    </source>
</evidence>
<dbReference type="InterPro" id="IPR004001">
    <property type="entry name" value="Actin_CS"/>
</dbReference>
<dbReference type="Pfam" id="PF00022">
    <property type="entry name" value="Actin"/>
    <property type="match status" value="1"/>
</dbReference>
<reference evidence="2 3" key="1">
    <citation type="submission" date="2022-05" db="EMBL/GenBank/DDBJ databases">
        <authorList>
            <consortium name="Genoscope - CEA"/>
            <person name="William W."/>
        </authorList>
    </citation>
    <scope>NUCLEOTIDE SEQUENCE [LARGE SCALE GENOMIC DNA]</scope>
</reference>